<reference evidence="2" key="1">
    <citation type="journal article" date="2019" name="Int. J. Syst. Evol. Microbiol.">
        <title>The Global Catalogue of Microorganisms (GCM) 10K type strain sequencing project: providing services to taxonomists for standard genome sequencing and annotation.</title>
        <authorList>
            <consortium name="The Broad Institute Genomics Platform"/>
            <consortium name="The Broad Institute Genome Sequencing Center for Infectious Disease"/>
            <person name="Wu L."/>
            <person name="Ma J."/>
        </authorList>
    </citation>
    <scope>NUCLEOTIDE SEQUENCE [LARGE SCALE GENOMIC DNA]</scope>
    <source>
        <strain evidence="2">KCTC 42964</strain>
    </source>
</reference>
<protein>
    <submittedName>
        <fullName evidence="1">2OG-Fe(II) oxygenase</fullName>
    </submittedName>
</protein>
<evidence type="ECO:0000313" key="2">
    <source>
        <dbReference type="Proteomes" id="UP001595528"/>
    </source>
</evidence>
<dbReference type="Gene3D" id="1.25.40.10">
    <property type="entry name" value="Tetratricopeptide repeat domain"/>
    <property type="match status" value="1"/>
</dbReference>
<accession>A0ABV7KTW2</accession>
<dbReference type="SMART" id="SM00028">
    <property type="entry name" value="TPR"/>
    <property type="match status" value="3"/>
</dbReference>
<comment type="caution">
    <text evidence="1">The sequence shown here is derived from an EMBL/GenBank/DDBJ whole genome shotgun (WGS) entry which is preliminary data.</text>
</comment>
<dbReference type="Gene3D" id="2.60.120.620">
    <property type="entry name" value="q2cbj1_9rhob like domain"/>
    <property type="match status" value="1"/>
</dbReference>
<dbReference type="InterPro" id="IPR019734">
    <property type="entry name" value="TPR_rpt"/>
</dbReference>
<evidence type="ECO:0000313" key="1">
    <source>
        <dbReference type="EMBL" id="MFC3225739.1"/>
    </source>
</evidence>
<dbReference type="Pfam" id="PF13432">
    <property type="entry name" value="TPR_16"/>
    <property type="match status" value="3"/>
</dbReference>
<dbReference type="EMBL" id="JBHRTR010000004">
    <property type="protein sequence ID" value="MFC3225739.1"/>
    <property type="molecule type" value="Genomic_DNA"/>
</dbReference>
<name>A0ABV7KTW2_9PROT</name>
<dbReference type="InterPro" id="IPR012668">
    <property type="entry name" value="CHP02466"/>
</dbReference>
<dbReference type="Pfam" id="PF13759">
    <property type="entry name" value="2OG-FeII_Oxy_5"/>
    <property type="match status" value="1"/>
</dbReference>
<dbReference type="SUPFAM" id="SSF48452">
    <property type="entry name" value="TPR-like"/>
    <property type="match status" value="1"/>
</dbReference>
<keyword evidence="2" id="KW-1185">Reference proteome</keyword>
<organism evidence="1 2">
    <name type="scientific">Marinibaculum pumilum</name>
    <dbReference type="NCBI Taxonomy" id="1766165"/>
    <lineage>
        <taxon>Bacteria</taxon>
        <taxon>Pseudomonadati</taxon>
        <taxon>Pseudomonadota</taxon>
        <taxon>Alphaproteobacteria</taxon>
        <taxon>Rhodospirillales</taxon>
        <taxon>Rhodospirillaceae</taxon>
        <taxon>Marinibaculum</taxon>
    </lineage>
</organism>
<dbReference type="InterPro" id="IPR011990">
    <property type="entry name" value="TPR-like_helical_dom_sf"/>
</dbReference>
<sequence>MVIGLQAAQAGLQQGEELLRRGRNAEAADLARRAVVAMPGEPRAHYLLGMSLARQAAGQPDLRDEAASAFQAVLDRAPGHPGTLLHLGLLLAENGREADSLPVLDRFLAGQPAHPRARVARANALQHLGRVADSLPDYEAALAQDPKLRAARSNYLLALLKARRVEPAMAQGRMLLEGHPGDIRALALYATAASAAGAADVYEHLVRPDDWPRAATPFGAAGPERDALHEQLIADIRNHPTFTREWDENRRAIRGGAVALDLLQSPTETVLRFEAAIRAAVDGLIDSLATDPADPWRFRRPKSYDFVMWGNILDGPSHQSSHIHNLGWLSGVYYVAIPDSIAAADPDHGGWIEFGRPGYGLPEDLVAPEHYRLHLPEVGRAFFFPSHYWHGTRPYRGTGERISIAYDVHVTEWQS</sequence>
<dbReference type="Proteomes" id="UP001595528">
    <property type="component" value="Unassembled WGS sequence"/>
</dbReference>
<proteinExistence type="predicted"/>
<dbReference type="RefSeq" id="WP_379897472.1">
    <property type="nucleotide sequence ID" value="NZ_JBHRTR010000004.1"/>
</dbReference>
<gene>
    <name evidence="1" type="ORF">ACFOGJ_00755</name>
</gene>